<comment type="caution">
    <text evidence="1">The sequence shown here is derived from an EMBL/GenBank/DDBJ whole genome shotgun (WGS) entry which is preliminary data.</text>
</comment>
<reference evidence="1" key="1">
    <citation type="journal article" date="2014" name="Front. Microbiol.">
        <title>High frequency of phylogenetically diverse reductive dehalogenase-homologous genes in deep subseafloor sedimentary metagenomes.</title>
        <authorList>
            <person name="Kawai M."/>
            <person name="Futagami T."/>
            <person name="Toyoda A."/>
            <person name="Takaki Y."/>
            <person name="Nishi S."/>
            <person name="Hori S."/>
            <person name="Arai W."/>
            <person name="Tsubouchi T."/>
            <person name="Morono Y."/>
            <person name="Uchiyama I."/>
            <person name="Ito T."/>
            <person name="Fujiyama A."/>
            <person name="Inagaki F."/>
            <person name="Takami H."/>
        </authorList>
    </citation>
    <scope>NUCLEOTIDE SEQUENCE</scope>
    <source>
        <strain evidence="1">Expedition CK06-06</strain>
    </source>
</reference>
<feature type="non-terminal residue" evidence="1">
    <location>
        <position position="1"/>
    </location>
</feature>
<name>X1FVE7_9ZZZZ</name>
<proteinExistence type="predicted"/>
<organism evidence="1">
    <name type="scientific">marine sediment metagenome</name>
    <dbReference type="NCBI Taxonomy" id="412755"/>
    <lineage>
        <taxon>unclassified sequences</taxon>
        <taxon>metagenomes</taxon>
        <taxon>ecological metagenomes</taxon>
    </lineage>
</organism>
<gene>
    <name evidence="1" type="ORF">S03H2_37462</name>
</gene>
<dbReference type="EMBL" id="BARU01023061">
    <property type="protein sequence ID" value="GAH48957.1"/>
    <property type="molecule type" value="Genomic_DNA"/>
</dbReference>
<evidence type="ECO:0000313" key="1">
    <source>
        <dbReference type="EMBL" id="GAH48957.1"/>
    </source>
</evidence>
<accession>X1FVE7</accession>
<sequence length="65" mass="7155">CVAIGFTISLMDGNANIVFVNFHYSAGINGLYPYAGILVWDTVVMLILFQINMIIELDLGHLVPL</sequence>
<protein>
    <submittedName>
        <fullName evidence="1">Uncharacterized protein</fullName>
    </submittedName>
</protein>
<dbReference type="AlphaFoldDB" id="X1FVE7"/>